<evidence type="ECO:0000256" key="3">
    <source>
        <dbReference type="ARBA" id="ARBA00022475"/>
    </source>
</evidence>
<feature type="transmembrane region" description="Helical" evidence="7">
    <location>
        <begin position="258"/>
        <end position="278"/>
    </location>
</feature>
<evidence type="ECO:0000256" key="6">
    <source>
        <dbReference type="ARBA" id="ARBA00023136"/>
    </source>
</evidence>
<dbReference type="EMBL" id="BSTX01000001">
    <property type="protein sequence ID" value="GLZ77203.1"/>
    <property type="molecule type" value="Genomic_DNA"/>
</dbReference>
<feature type="transmembrane region" description="Helical" evidence="7">
    <location>
        <begin position="285"/>
        <end position="303"/>
    </location>
</feature>
<dbReference type="PANTHER" id="PTHR23513:SF9">
    <property type="entry name" value="ENTEROBACTIN EXPORTER ENTS"/>
    <property type="match status" value="1"/>
</dbReference>
<reference evidence="8" key="1">
    <citation type="submission" date="2023-03" db="EMBL/GenBank/DDBJ databases">
        <title>Actinorhabdospora filicis NBRC 111898.</title>
        <authorList>
            <person name="Ichikawa N."/>
            <person name="Sato H."/>
            <person name="Tonouchi N."/>
        </authorList>
    </citation>
    <scope>NUCLEOTIDE SEQUENCE</scope>
    <source>
        <strain evidence="8">NBRC 111898</strain>
    </source>
</reference>
<keyword evidence="3" id="KW-1003">Cell membrane</keyword>
<keyword evidence="2" id="KW-0813">Transport</keyword>
<accession>A0A9W6SJM0</accession>
<feature type="transmembrane region" description="Helical" evidence="7">
    <location>
        <begin position="81"/>
        <end position="102"/>
    </location>
</feature>
<comment type="subcellular location">
    <subcellularLocation>
        <location evidence="1">Cell inner membrane</location>
        <topology evidence="1">Multi-pass membrane protein</topology>
    </subcellularLocation>
</comment>
<dbReference type="Pfam" id="PF05977">
    <property type="entry name" value="MFS_3"/>
    <property type="match status" value="1"/>
</dbReference>
<dbReference type="PANTHER" id="PTHR23513">
    <property type="entry name" value="INTEGRAL MEMBRANE EFFLUX PROTEIN-RELATED"/>
    <property type="match status" value="1"/>
</dbReference>
<keyword evidence="6 7" id="KW-0472">Membrane</keyword>
<feature type="transmembrane region" description="Helical" evidence="7">
    <location>
        <begin position="369"/>
        <end position="394"/>
    </location>
</feature>
<dbReference type="Gene3D" id="1.20.1250.20">
    <property type="entry name" value="MFS general substrate transporter like domains"/>
    <property type="match status" value="1"/>
</dbReference>
<name>A0A9W6SJM0_9ACTN</name>
<dbReference type="SUPFAM" id="SSF103473">
    <property type="entry name" value="MFS general substrate transporter"/>
    <property type="match status" value="1"/>
</dbReference>
<organism evidence="8 9">
    <name type="scientific">Actinorhabdospora filicis</name>
    <dbReference type="NCBI Taxonomy" id="1785913"/>
    <lineage>
        <taxon>Bacteria</taxon>
        <taxon>Bacillati</taxon>
        <taxon>Actinomycetota</taxon>
        <taxon>Actinomycetes</taxon>
        <taxon>Micromonosporales</taxon>
        <taxon>Micromonosporaceae</taxon>
        <taxon>Actinorhabdospora</taxon>
    </lineage>
</organism>
<dbReference type="CDD" id="cd06173">
    <property type="entry name" value="MFS_MefA_like"/>
    <property type="match status" value="1"/>
</dbReference>
<protein>
    <submittedName>
        <fullName evidence="8">MFS transporter</fullName>
    </submittedName>
</protein>
<evidence type="ECO:0000256" key="5">
    <source>
        <dbReference type="ARBA" id="ARBA00022989"/>
    </source>
</evidence>
<feature type="transmembrane region" description="Helical" evidence="7">
    <location>
        <begin position="108"/>
        <end position="124"/>
    </location>
</feature>
<sequence length="425" mass="45155">MPLFTLDLRPLRRRDFRLYYTGSAISAFGSMISTVVIPFQVAKMTQSPVLVGLLGLCELVPLLFTSFIGGALADYVDRRRLVLWCEVALTGLTGLLLLNSLVGKPQLWALYVIAALTTALAGLARPSRDSLIPRLVEPHEIPAVSGLQSTYWNVSAIAGPAIAGFMLAHVHLAWVYAIDLATFAVSLACLALVRAVPPPPDADRPSVKSVLEGLRYAKRRPELLGTYLVDMNAMFFGIPTALFPFLALQFGGPQVLGLLHAAPAAGALLASATSGWAGRVHRHGLVVLVAAGIWGLGILGFGLSPNLWPALACLAVAGGADMISGMFRGIIWNQTIPDRLRGRLAGIEQLSYLSGPTLGNLEAGAATKLFGIGGSVIFGGVMTIVGTGALALWLRSFVTYDGREGIARKEKEEAEFTARREATAT</sequence>
<keyword evidence="9" id="KW-1185">Reference proteome</keyword>
<gene>
    <name evidence="8" type="ORF">Afil01_20100</name>
</gene>
<evidence type="ECO:0000313" key="9">
    <source>
        <dbReference type="Proteomes" id="UP001165079"/>
    </source>
</evidence>
<evidence type="ECO:0000256" key="4">
    <source>
        <dbReference type="ARBA" id="ARBA00022692"/>
    </source>
</evidence>
<dbReference type="RefSeq" id="WP_285662333.1">
    <property type="nucleotide sequence ID" value="NZ_BSTX01000001.1"/>
</dbReference>
<keyword evidence="4 7" id="KW-0812">Transmembrane</keyword>
<dbReference type="GO" id="GO:0005886">
    <property type="term" value="C:plasma membrane"/>
    <property type="evidence" value="ECO:0007669"/>
    <property type="project" value="UniProtKB-SubCell"/>
</dbReference>
<evidence type="ECO:0000313" key="8">
    <source>
        <dbReference type="EMBL" id="GLZ77203.1"/>
    </source>
</evidence>
<feature type="transmembrane region" description="Helical" evidence="7">
    <location>
        <begin position="49"/>
        <end position="69"/>
    </location>
</feature>
<dbReference type="Proteomes" id="UP001165079">
    <property type="component" value="Unassembled WGS sequence"/>
</dbReference>
<feature type="transmembrane region" description="Helical" evidence="7">
    <location>
        <begin position="18"/>
        <end position="37"/>
    </location>
</feature>
<keyword evidence="5 7" id="KW-1133">Transmembrane helix</keyword>
<evidence type="ECO:0000256" key="2">
    <source>
        <dbReference type="ARBA" id="ARBA00022448"/>
    </source>
</evidence>
<dbReference type="AlphaFoldDB" id="A0A9W6SJM0"/>
<dbReference type="InterPro" id="IPR036259">
    <property type="entry name" value="MFS_trans_sf"/>
</dbReference>
<evidence type="ECO:0000256" key="7">
    <source>
        <dbReference type="SAM" id="Phobius"/>
    </source>
</evidence>
<evidence type="ECO:0000256" key="1">
    <source>
        <dbReference type="ARBA" id="ARBA00004429"/>
    </source>
</evidence>
<comment type="caution">
    <text evidence="8">The sequence shown here is derived from an EMBL/GenBank/DDBJ whole genome shotgun (WGS) entry which is preliminary data.</text>
</comment>
<proteinExistence type="predicted"/>
<feature type="transmembrane region" description="Helical" evidence="7">
    <location>
        <begin position="150"/>
        <end position="168"/>
    </location>
</feature>
<dbReference type="InterPro" id="IPR010290">
    <property type="entry name" value="TM_effector"/>
</dbReference>
<feature type="transmembrane region" description="Helical" evidence="7">
    <location>
        <begin position="224"/>
        <end position="246"/>
    </location>
</feature>
<feature type="transmembrane region" description="Helical" evidence="7">
    <location>
        <begin position="174"/>
        <end position="196"/>
    </location>
</feature>